<sequence length="137" mass="15802">MSFFSLVLTPNDVNSCINMFRQHTETLCPKCGINKTVTVKKTLRLTMAVIDIDYGAFIRRPMDWPFEYETPQFVLNNRFKFTLKMKSSTNEQEVIICHLHEGNKYQSNIDVQLDSGSSVVFSCQQTCSIHLSGYYLN</sequence>
<feature type="domain" description="Nucleoplasmin-like" evidence="1">
    <location>
        <begin position="33"/>
        <end position="135"/>
    </location>
</feature>
<dbReference type="AlphaFoldDB" id="A0A2S2PFV0"/>
<dbReference type="EMBL" id="GGMR01015645">
    <property type="protein sequence ID" value="MBY28264.1"/>
    <property type="molecule type" value="Transcribed_RNA"/>
</dbReference>
<dbReference type="InterPro" id="IPR041232">
    <property type="entry name" value="NPL"/>
</dbReference>
<protein>
    <recommendedName>
        <fullName evidence="1">Nucleoplasmin-like domain-containing protein</fullName>
    </recommendedName>
</protein>
<name>A0A2S2PFV0_SCHGA</name>
<accession>A0A2S2PFV0</accession>
<evidence type="ECO:0000259" key="1">
    <source>
        <dbReference type="Pfam" id="PF17800"/>
    </source>
</evidence>
<organism evidence="2">
    <name type="scientific">Schizaphis graminum</name>
    <name type="common">Green bug aphid</name>
    <dbReference type="NCBI Taxonomy" id="13262"/>
    <lineage>
        <taxon>Eukaryota</taxon>
        <taxon>Metazoa</taxon>
        <taxon>Ecdysozoa</taxon>
        <taxon>Arthropoda</taxon>
        <taxon>Hexapoda</taxon>
        <taxon>Insecta</taxon>
        <taxon>Pterygota</taxon>
        <taxon>Neoptera</taxon>
        <taxon>Paraneoptera</taxon>
        <taxon>Hemiptera</taxon>
        <taxon>Sternorrhyncha</taxon>
        <taxon>Aphidomorpha</taxon>
        <taxon>Aphidoidea</taxon>
        <taxon>Aphididae</taxon>
        <taxon>Aphidini</taxon>
        <taxon>Schizaphis</taxon>
    </lineage>
</organism>
<gene>
    <name evidence="2" type="ORF">g.158591</name>
</gene>
<proteinExistence type="predicted"/>
<dbReference type="Pfam" id="PF17800">
    <property type="entry name" value="NPL"/>
    <property type="match status" value="1"/>
</dbReference>
<dbReference type="Gene3D" id="2.60.120.340">
    <property type="entry name" value="Nucleoplasmin core domain"/>
    <property type="match status" value="1"/>
</dbReference>
<evidence type="ECO:0000313" key="2">
    <source>
        <dbReference type="EMBL" id="MBY28264.1"/>
    </source>
</evidence>
<reference evidence="2" key="1">
    <citation type="submission" date="2018-04" db="EMBL/GenBank/DDBJ databases">
        <title>Transcriptome of Schizaphis graminum biotype I.</title>
        <authorList>
            <person name="Scully E.D."/>
            <person name="Geib S.M."/>
            <person name="Palmer N.A."/>
            <person name="Koch K."/>
            <person name="Bradshaw J."/>
            <person name="Heng-Moss T."/>
            <person name="Sarath G."/>
        </authorList>
    </citation>
    <scope>NUCLEOTIDE SEQUENCE</scope>
</reference>